<dbReference type="RefSeq" id="WP_091527327.1">
    <property type="nucleotide sequence ID" value="NZ_LT629772.1"/>
</dbReference>
<dbReference type="AlphaFoldDB" id="A0A1H1XP03"/>
<dbReference type="OrthoDB" id="5149496at2"/>
<name>A0A1H1XP03_9ACTN</name>
<evidence type="ECO:0008006" key="5">
    <source>
        <dbReference type="Google" id="ProtNLM"/>
    </source>
</evidence>
<evidence type="ECO:0000313" key="4">
    <source>
        <dbReference type="Proteomes" id="UP000199103"/>
    </source>
</evidence>
<dbReference type="STRING" id="630515.SAMN04489812_4171"/>
<protein>
    <recommendedName>
        <fullName evidence="5">DUF3618 domain-containing protein</fullName>
    </recommendedName>
</protein>
<organism evidence="3 4">
    <name type="scientific">Microlunatus soli</name>
    <dbReference type="NCBI Taxonomy" id="630515"/>
    <lineage>
        <taxon>Bacteria</taxon>
        <taxon>Bacillati</taxon>
        <taxon>Actinomycetota</taxon>
        <taxon>Actinomycetes</taxon>
        <taxon>Propionibacteriales</taxon>
        <taxon>Propionibacteriaceae</taxon>
        <taxon>Microlunatus</taxon>
    </lineage>
</organism>
<evidence type="ECO:0000256" key="1">
    <source>
        <dbReference type="SAM" id="MobiDB-lite"/>
    </source>
</evidence>
<dbReference type="Proteomes" id="UP000199103">
    <property type="component" value="Chromosome I"/>
</dbReference>
<keyword evidence="2" id="KW-0812">Transmembrane</keyword>
<evidence type="ECO:0000256" key="2">
    <source>
        <dbReference type="SAM" id="Phobius"/>
    </source>
</evidence>
<keyword evidence="4" id="KW-1185">Reference proteome</keyword>
<sequence length="113" mass="12239">MGEVTVAEAAGAKHPRTRAQIEAEQAATRDRLASSIEELIDLVHPQRVKQRQIDSVRALVAAELDNVKSQFVYPNGELRTSRLAAIGGGVAGAVTFLIVVRRLVRGPKATKRD</sequence>
<evidence type="ECO:0000313" key="3">
    <source>
        <dbReference type="EMBL" id="SDT10923.1"/>
    </source>
</evidence>
<proteinExistence type="predicted"/>
<dbReference type="InterPro" id="IPR022062">
    <property type="entry name" value="DUF3618"/>
</dbReference>
<keyword evidence="2" id="KW-1133">Transmembrane helix</keyword>
<accession>A0A1H1XP03</accession>
<dbReference type="EMBL" id="LT629772">
    <property type="protein sequence ID" value="SDT10923.1"/>
    <property type="molecule type" value="Genomic_DNA"/>
</dbReference>
<feature type="transmembrane region" description="Helical" evidence="2">
    <location>
        <begin position="83"/>
        <end position="104"/>
    </location>
</feature>
<keyword evidence="2" id="KW-0472">Membrane</keyword>
<reference evidence="3 4" key="1">
    <citation type="submission" date="2016-10" db="EMBL/GenBank/DDBJ databases">
        <authorList>
            <person name="de Groot N.N."/>
        </authorList>
    </citation>
    <scope>NUCLEOTIDE SEQUENCE [LARGE SCALE GENOMIC DNA]</scope>
    <source>
        <strain evidence="3 4">DSM 21800</strain>
    </source>
</reference>
<gene>
    <name evidence="3" type="ORF">SAMN04489812_4171</name>
</gene>
<feature type="region of interest" description="Disordered" evidence="1">
    <location>
        <begin position="1"/>
        <end position="20"/>
    </location>
</feature>
<dbReference type="Pfam" id="PF12277">
    <property type="entry name" value="DUF3618"/>
    <property type="match status" value="1"/>
</dbReference>